<keyword evidence="5" id="KW-0809">Transit peptide</keyword>
<protein>
    <recommendedName>
        <fullName evidence="8">Ubiquinone biosynthesis protein</fullName>
    </recommendedName>
</protein>
<name>A0A7S4FRA3_9EUGL</name>
<dbReference type="GO" id="GO:0008289">
    <property type="term" value="F:lipid binding"/>
    <property type="evidence" value="ECO:0007669"/>
    <property type="project" value="UniProtKB-UniRule"/>
</dbReference>
<comment type="similarity">
    <text evidence="3 8">Belongs to the COQ9 family.</text>
</comment>
<dbReference type="PANTHER" id="PTHR21427">
    <property type="entry name" value="UBIQUINONE BIOSYNTHESIS PROTEIN COQ9, MITOCHONDRIAL"/>
    <property type="match status" value="1"/>
</dbReference>
<dbReference type="PANTHER" id="PTHR21427:SF19">
    <property type="entry name" value="UBIQUINONE BIOSYNTHESIS PROTEIN COQ9, MITOCHONDRIAL"/>
    <property type="match status" value="1"/>
</dbReference>
<dbReference type="InterPro" id="IPR012762">
    <property type="entry name" value="Ubiq_biosynth_COQ9"/>
</dbReference>
<dbReference type="Pfam" id="PF08511">
    <property type="entry name" value="COQ9"/>
    <property type="match status" value="1"/>
</dbReference>
<evidence type="ECO:0000256" key="3">
    <source>
        <dbReference type="ARBA" id="ARBA00010766"/>
    </source>
</evidence>
<dbReference type="Gene3D" id="1.10.357.10">
    <property type="entry name" value="Tetracycline Repressor, domain 2"/>
    <property type="match status" value="1"/>
</dbReference>
<keyword evidence="4 8" id="KW-0831">Ubiquinone biosynthesis</keyword>
<comment type="subcellular location">
    <subcellularLocation>
        <location evidence="1 8">Mitochondrion</location>
    </subcellularLocation>
</comment>
<comment type="function">
    <text evidence="8">Membrane-associated protein that warps the membrane surface to access and bind aromatic isoprenes with high specificity, including ubiquinone (CoQ) isoprene intermediates and presents them directly to Coq7, therefore facilitating the Coq7-mediated hydroxylase step. Participates in the biosynthesis of coenzyme Q, also named ubiquinone, an essential lipid-soluble electron transporter for aerobic cellular respiration.</text>
</comment>
<dbReference type="AlphaFoldDB" id="A0A7S4FRA3"/>
<keyword evidence="7 8" id="KW-0496">Mitochondrion</keyword>
<dbReference type="EMBL" id="HBJA01061552">
    <property type="protein sequence ID" value="CAE0810600.1"/>
    <property type="molecule type" value="Transcribed_RNA"/>
</dbReference>
<evidence type="ECO:0000313" key="10">
    <source>
        <dbReference type="EMBL" id="CAE0810600.1"/>
    </source>
</evidence>
<evidence type="ECO:0000259" key="9">
    <source>
        <dbReference type="Pfam" id="PF08511"/>
    </source>
</evidence>
<evidence type="ECO:0000256" key="6">
    <source>
        <dbReference type="ARBA" id="ARBA00023121"/>
    </source>
</evidence>
<sequence length="105" mass="11687">MALLLHPSSIVDTAPKAFSAMDDIFYNVAVDHSTMMTRHFERAGLTAIYGATELFLLQDNSEDHEATWEFLRRRIGEGKCAKQTVEMLPLAPLSAIVGMFTSKNP</sequence>
<evidence type="ECO:0000256" key="4">
    <source>
        <dbReference type="ARBA" id="ARBA00022688"/>
    </source>
</evidence>
<dbReference type="GO" id="GO:0005743">
    <property type="term" value="C:mitochondrial inner membrane"/>
    <property type="evidence" value="ECO:0007669"/>
    <property type="project" value="TreeGrafter"/>
</dbReference>
<reference evidence="10" key="1">
    <citation type="submission" date="2021-01" db="EMBL/GenBank/DDBJ databases">
        <authorList>
            <person name="Corre E."/>
            <person name="Pelletier E."/>
            <person name="Niang G."/>
            <person name="Scheremetjew M."/>
            <person name="Finn R."/>
            <person name="Kale V."/>
            <person name="Holt S."/>
            <person name="Cochrane G."/>
            <person name="Meng A."/>
            <person name="Brown T."/>
            <person name="Cohen L."/>
        </authorList>
    </citation>
    <scope>NUCLEOTIDE SEQUENCE</scope>
    <source>
        <strain evidence="10">CCMP1594</strain>
    </source>
</reference>
<evidence type="ECO:0000256" key="1">
    <source>
        <dbReference type="ARBA" id="ARBA00004173"/>
    </source>
</evidence>
<organism evidence="10">
    <name type="scientific">Eutreptiella gymnastica</name>
    <dbReference type="NCBI Taxonomy" id="73025"/>
    <lineage>
        <taxon>Eukaryota</taxon>
        <taxon>Discoba</taxon>
        <taxon>Euglenozoa</taxon>
        <taxon>Euglenida</taxon>
        <taxon>Spirocuta</taxon>
        <taxon>Euglenophyceae</taxon>
        <taxon>Eutreptiales</taxon>
        <taxon>Eutreptiaceae</taxon>
        <taxon>Eutreptiella</taxon>
    </lineage>
</organism>
<keyword evidence="6 8" id="KW-0446">Lipid-binding</keyword>
<evidence type="ECO:0000256" key="2">
    <source>
        <dbReference type="ARBA" id="ARBA00004749"/>
    </source>
</evidence>
<evidence type="ECO:0000256" key="7">
    <source>
        <dbReference type="ARBA" id="ARBA00023128"/>
    </source>
</evidence>
<accession>A0A7S4FRA3</accession>
<dbReference type="InterPro" id="IPR013718">
    <property type="entry name" value="COQ9_C"/>
</dbReference>
<proteinExistence type="inferred from homology"/>
<evidence type="ECO:0000256" key="5">
    <source>
        <dbReference type="ARBA" id="ARBA00022946"/>
    </source>
</evidence>
<feature type="domain" description="COQ9 C-terminal" evidence="9">
    <location>
        <begin position="13"/>
        <end position="77"/>
    </location>
</feature>
<dbReference type="GO" id="GO:0006744">
    <property type="term" value="P:ubiquinone biosynthetic process"/>
    <property type="evidence" value="ECO:0007669"/>
    <property type="project" value="UniProtKB-UniRule"/>
</dbReference>
<evidence type="ECO:0000256" key="8">
    <source>
        <dbReference type="RuleBase" id="RU366063"/>
    </source>
</evidence>
<gene>
    <name evidence="10" type="ORF">EGYM00163_LOCUS21735</name>
</gene>
<comment type="pathway">
    <text evidence="2 8">Cofactor biosynthesis; ubiquinone biosynthesis.</text>
</comment>